<keyword evidence="3 5" id="KW-0378">Hydrolase</keyword>
<dbReference type="Gene3D" id="3.40.50.1820">
    <property type="entry name" value="alpha/beta hydrolase"/>
    <property type="match status" value="1"/>
</dbReference>
<dbReference type="InterPro" id="IPR016292">
    <property type="entry name" value="Epoxide_hydrolase"/>
</dbReference>
<evidence type="ECO:0000313" key="5">
    <source>
        <dbReference type="EMBL" id="GAA4691364.1"/>
    </source>
</evidence>
<dbReference type="EMBL" id="BAABIC010000009">
    <property type="protein sequence ID" value="GAA4691364.1"/>
    <property type="molecule type" value="Genomic_DNA"/>
</dbReference>
<dbReference type="Pfam" id="PF06441">
    <property type="entry name" value="EHN"/>
    <property type="match status" value="1"/>
</dbReference>
<dbReference type="InterPro" id="IPR010497">
    <property type="entry name" value="Epoxide_hydro_N"/>
</dbReference>
<sequence>MAPEPFTVAVPGEVLDDLQHRLSHVRWPDDVGNADWRYGANRAYLEELVAHWRNGFDWRAQEARMNIYAHFRTTLDEVPIHFVHERGRGPAPVPLILSHGWPWSFWDFEKVIRPLADPAAFGGDPADAFDVVVPSLPGFAFSTPLRRTGINFHRTADLWVRLMRDELGYDRFGAQGGDWGQLITSQLGHKYPQHLVGTHLSLSLPLNFFEAQLPGETEYAEDERHWYHHTQRRMEHATSHIAVQSTDPQNLAYAMHDSPVALLAWLVDRRRWWSDNTGDVEESFTKDDLLTLATLYWVGGFVGTARFYWEAAHDLWKPVHDRTPVVESPTGIAVFPNELVVMPRSFMERYYDLRRLTYMKSGGHFAPAEEPDALVEDVREFFRPLRTT</sequence>
<reference evidence="6" key="1">
    <citation type="journal article" date="2019" name="Int. J. Syst. Evol. Microbiol.">
        <title>The Global Catalogue of Microorganisms (GCM) 10K type strain sequencing project: providing services to taxonomists for standard genome sequencing and annotation.</title>
        <authorList>
            <consortium name="The Broad Institute Genomics Platform"/>
            <consortium name="The Broad Institute Genome Sequencing Center for Infectious Disease"/>
            <person name="Wu L."/>
            <person name="Ma J."/>
        </authorList>
    </citation>
    <scope>NUCLEOTIDE SEQUENCE [LARGE SCALE GENOMIC DNA]</scope>
    <source>
        <strain evidence="6">JCM 18055</strain>
    </source>
</reference>
<feature type="domain" description="Epoxide hydrolase N-terminal" evidence="4">
    <location>
        <begin position="4"/>
        <end position="108"/>
    </location>
</feature>
<comment type="caution">
    <text evidence="5">The sequence shown here is derived from an EMBL/GenBank/DDBJ whole genome shotgun (WGS) entry which is preliminary data.</text>
</comment>
<evidence type="ECO:0000313" key="6">
    <source>
        <dbReference type="Proteomes" id="UP001500325"/>
    </source>
</evidence>
<dbReference type="PRINTS" id="PR00412">
    <property type="entry name" value="EPOXHYDRLASE"/>
</dbReference>
<dbReference type="SUPFAM" id="SSF53474">
    <property type="entry name" value="alpha/beta-Hydrolases"/>
    <property type="match status" value="1"/>
</dbReference>
<evidence type="ECO:0000256" key="2">
    <source>
        <dbReference type="ARBA" id="ARBA00022797"/>
    </source>
</evidence>
<dbReference type="Proteomes" id="UP001500325">
    <property type="component" value="Unassembled WGS sequence"/>
</dbReference>
<organism evidence="5 6">
    <name type="scientific">Pseudonocardia yuanmonensis</name>
    <dbReference type="NCBI Taxonomy" id="1095914"/>
    <lineage>
        <taxon>Bacteria</taxon>
        <taxon>Bacillati</taxon>
        <taxon>Actinomycetota</taxon>
        <taxon>Actinomycetes</taxon>
        <taxon>Pseudonocardiales</taxon>
        <taxon>Pseudonocardiaceae</taxon>
        <taxon>Pseudonocardia</taxon>
    </lineage>
</organism>
<keyword evidence="2" id="KW-0058">Aromatic hydrocarbons catabolism</keyword>
<dbReference type="RefSeq" id="WP_345381143.1">
    <property type="nucleotide sequence ID" value="NZ_BAABIC010000009.1"/>
</dbReference>
<dbReference type="InterPro" id="IPR029058">
    <property type="entry name" value="AB_hydrolase_fold"/>
</dbReference>
<name>A0ABP8WL78_9PSEU</name>
<accession>A0ABP8WL78</accession>
<protein>
    <submittedName>
        <fullName evidence="5">Epoxide hydrolase</fullName>
    </submittedName>
</protein>
<dbReference type="PANTHER" id="PTHR21661:SF35">
    <property type="entry name" value="EPOXIDE HYDROLASE"/>
    <property type="match status" value="1"/>
</dbReference>
<evidence type="ECO:0000259" key="4">
    <source>
        <dbReference type="Pfam" id="PF06441"/>
    </source>
</evidence>
<evidence type="ECO:0000256" key="3">
    <source>
        <dbReference type="ARBA" id="ARBA00022801"/>
    </source>
</evidence>
<dbReference type="GO" id="GO:0016787">
    <property type="term" value="F:hydrolase activity"/>
    <property type="evidence" value="ECO:0007669"/>
    <property type="project" value="UniProtKB-KW"/>
</dbReference>
<dbReference type="InterPro" id="IPR000639">
    <property type="entry name" value="Epox_hydrolase-like"/>
</dbReference>
<proteinExistence type="inferred from homology"/>
<gene>
    <name evidence="5" type="ORF">GCM10023215_30320</name>
</gene>
<dbReference type="PANTHER" id="PTHR21661">
    <property type="entry name" value="EPOXIDE HYDROLASE 1-RELATED"/>
    <property type="match status" value="1"/>
</dbReference>
<evidence type="ECO:0000256" key="1">
    <source>
        <dbReference type="ARBA" id="ARBA00010088"/>
    </source>
</evidence>
<dbReference type="PIRSF" id="PIRSF001112">
    <property type="entry name" value="Epoxide_hydrolase"/>
    <property type="match status" value="1"/>
</dbReference>
<keyword evidence="6" id="KW-1185">Reference proteome</keyword>
<comment type="similarity">
    <text evidence="1">Belongs to the peptidase S33 family.</text>
</comment>